<dbReference type="InParanoid" id="A0A0D0DBB3"/>
<dbReference type="EMBL" id="KN828799">
    <property type="protein sequence ID" value="KIK74510.1"/>
    <property type="molecule type" value="Genomic_DNA"/>
</dbReference>
<name>A0A0D0DBB3_9AGAM</name>
<dbReference type="HOGENOM" id="CLU_2085549_0_0_1"/>
<organism evidence="2 3">
    <name type="scientific">Paxillus rubicundulus Ve08.2h10</name>
    <dbReference type="NCBI Taxonomy" id="930991"/>
    <lineage>
        <taxon>Eukaryota</taxon>
        <taxon>Fungi</taxon>
        <taxon>Dikarya</taxon>
        <taxon>Basidiomycota</taxon>
        <taxon>Agaricomycotina</taxon>
        <taxon>Agaricomycetes</taxon>
        <taxon>Agaricomycetidae</taxon>
        <taxon>Boletales</taxon>
        <taxon>Paxilineae</taxon>
        <taxon>Paxillaceae</taxon>
        <taxon>Paxillus</taxon>
    </lineage>
</organism>
<keyword evidence="3" id="KW-1185">Reference proteome</keyword>
<dbReference type="AlphaFoldDB" id="A0A0D0DBB3"/>
<proteinExistence type="predicted"/>
<feature type="compositionally biased region" description="Polar residues" evidence="1">
    <location>
        <begin position="44"/>
        <end position="65"/>
    </location>
</feature>
<accession>A0A0D0DBB3</accession>
<reference evidence="3" key="2">
    <citation type="submission" date="2015-01" db="EMBL/GenBank/DDBJ databases">
        <title>Evolutionary Origins and Diversification of the Mycorrhizal Mutualists.</title>
        <authorList>
            <consortium name="DOE Joint Genome Institute"/>
            <consortium name="Mycorrhizal Genomics Consortium"/>
            <person name="Kohler A."/>
            <person name="Kuo A."/>
            <person name="Nagy L.G."/>
            <person name="Floudas D."/>
            <person name="Copeland A."/>
            <person name="Barry K.W."/>
            <person name="Cichocki N."/>
            <person name="Veneault-Fourrey C."/>
            <person name="LaButti K."/>
            <person name="Lindquist E.A."/>
            <person name="Lipzen A."/>
            <person name="Lundell T."/>
            <person name="Morin E."/>
            <person name="Murat C."/>
            <person name="Riley R."/>
            <person name="Ohm R."/>
            <person name="Sun H."/>
            <person name="Tunlid A."/>
            <person name="Henrissat B."/>
            <person name="Grigoriev I.V."/>
            <person name="Hibbett D.S."/>
            <person name="Martin F."/>
        </authorList>
    </citation>
    <scope>NUCLEOTIDE SEQUENCE [LARGE SCALE GENOMIC DNA]</scope>
    <source>
        <strain evidence="3">Ve08.2h10</strain>
    </source>
</reference>
<feature type="region of interest" description="Disordered" evidence="1">
    <location>
        <begin position="44"/>
        <end position="66"/>
    </location>
</feature>
<reference evidence="2 3" key="1">
    <citation type="submission" date="2014-04" db="EMBL/GenBank/DDBJ databases">
        <authorList>
            <consortium name="DOE Joint Genome Institute"/>
            <person name="Kuo A."/>
            <person name="Kohler A."/>
            <person name="Jargeat P."/>
            <person name="Nagy L.G."/>
            <person name="Floudas D."/>
            <person name="Copeland A."/>
            <person name="Barry K.W."/>
            <person name="Cichocki N."/>
            <person name="Veneault-Fourrey C."/>
            <person name="LaButti K."/>
            <person name="Lindquist E.A."/>
            <person name="Lipzen A."/>
            <person name="Lundell T."/>
            <person name="Morin E."/>
            <person name="Murat C."/>
            <person name="Sun H."/>
            <person name="Tunlid A."/>
            <person name="Henrissat B."/>
            <person name="Grigoriev I.V."/>
            <person name="Hibbett D.S."/>
            <person name="Martin F."/>
            <person name="Nordberg H.P."/>
            <person name="Cantor M.N."/>
            <person name="Hua S.X."/>
        </authorList>
    </citation>
    <scope>NUCLEOTIDE SEQUENCE [LARGE SCALE GENOMIC DNA]</scope>
    <source>
        <strain evidence="2 3">Ve08.2h10</strain>
    </source>
</reference>
<gene>
    <name evidence="2" type="ORF">PAXRUDRAFT_175542</name>
</gene>
<dbReference type="OrthoDB" id="3257713at2759"/>
<sequence length="117" mass="12626">MATFTRTPSSSPCPSPLTDIHGIQLPSASLSPSPFLVQTPYSSCPSSPTGLGINLGSQTSHSHYSSLHRGTVSQQASLLDWSLSKQRSFERHIARLTASAGLPFTWVDNPEWLTFLA</sequence>
<evidence type="ECO:0000313" key="3">
    <source>
        <dbReference type="Proteomes" id="UP000054538"/>
    </source>
</evidence>
<evidence type="ECO:0000313" key="2">
    <source>
        <dbReference type="EMBL" id="KIK74510.1"/>
    </source>
</evidence>
<protein>
    <submittedName>
        <fullName evidence="2">Uncharacterized protein</fullName>
    </submittedName>
</protein>
<dbReference type="Proteomes" id="UP000054538">
    <property type="component" value="Unassembled WGS sequence"/>
</dbReference>
<evidence type="ECO:0000256" key="1">
    <source>
        <dbReference type="SAM" id="MobiDB-lite"/>
    </source>
</evidence>